<dbReference type="PROSITE" id="PS00086">
    <property type="entry name" value="CYTOCHROME_P450"/>
    <property type="match status" value="1"/>
</dbReference>
<feature type="region of interest" description="Disordered" evidence="3">
    <location>
        <begin position="1"/>
        <end position="21"/>
    </location>
</feature>
<dbReference type="InterPro" id="IPR036396">
    <property type="entry name" value="Cyt_P450_sf"/>
</dbReference>
<evidence type="ECO:0000256" key="3">
    <source>
        <dbReference type="SAM" id="MobiDB-lite"/>
    </source>
</evidence>
<dbReference type="InterPro" id="IPR017972">
    <property type="entry name" value="Cyt_P450_CS"/>
</dbReference>
<name>A0ABP6UU83_9PSEU</name>
<keyword evidence="2" id="KW-0560">Oxidoreductase</keyword>
<dbReference type="SUPFAM" id="SSF48264">
    <property type="entry name" value="Cytochrome P450"/>
    <property type="match status" value="1"/>
</dbReference>
<keyword evidence="2" id="KW-0503">Monooxygenase</keyword>
<sequence>MPAYSPSPASRSATTGFDPSDAAHLRAPYPIFERMREAGPVHWSPEISGWLVLGWAEVQQMVSTPEVFSANRLTPVVERLPEAARATAGDVLRWLSIWMVFQDPPEHTRVRRHMLSVINPRTVGSLREPVQEVTDLLLDRLPRDEPFDFYTQFGLKLPGFVVMDLLGVPRDRLAEVKSWSDEMMLFIGSSRKVTDKYSRAKHGAQSMSELFRELIAQRRAEPRDDALTRMISHEVAGETLTDDELIASMMMIANGAQETTAHLLSNSLLALRAHPDQFAALSEDREQLIPTAVEELLRYDGPVLSTARLAVADSELGGQRIAAGERVFGLLVAANRDPAVFADPAGLDLRRKPNKHLSFSSGVHFCLGAPLARLEAQIALGEIVTRFPGYEFAEPLENVPWTNSMVARGPTRLPIRWGR</sequence>
<proteinExistence type="inferred from homology"/>
<comment type="similarity">
    <text evidence="1 2">Belongs to the cytochrome P450 family.</text>
</comment>
<keyword evidence="5" id="KW-1185">Reference proteome</keyword>
<gene>
    <name evidence="4" type="ORF">GCM10022222_00570</name>
</gene>
<evidence type="ECO:0000256" key="2">
    <source>
        <dbReference type="RuleBase" id="RU000461"/>
    </source>
</evidence>
<organism evidence="4 5">
    <name type="scientific">Amycolatopsis ultiminotia</name>
    <dbReference type="NCBI Taxonomy" id="543629"/>
    <lineage>
        <taxon>Bacteria</taxon>
        <taxon>Bacillati</taxon>
        <taxon>Actinomycetota</taxon>
        <taxon>Actinomycetes</taxon>
        <taxon>Pseudonocardiales</taxon>
        <taxon>Pseudonocardiaceae</taxon>
        <taxon>Amycolatopsis</taxon>
    </lineage>
</organism>
<dbReference type="Gene3D" id="1.10.630.10">
    <property type="entry name" value="Cytochrome P450"/>
    <property type="match status" value="1"/>
</dbReference>
<dbReference type="Pfam" id="PF00067">
    <property type="entry name" value="p450"/>
    <property type="match status" value="1"/>
</dbReference>
<dbReference type="Proteomes" id="UP001500689">
    <property type="component" value="Unassembled WGS sequence"/>
</dbReference>
<keyword evidence="2" id="KW-0349">Heme</keyword>
<reference evidence="5" key="1">
    <citation type="journal article" date="2019" name="Int. J. Syst. Evol. Microbiol.">
        <title>The Global Catalogue of Microorganisms (GCM) 10K type strain sequencing project: providing services to taxonomists for standard genome sequencing and annotation.</title>
        <authorList>
            <consortium name="The Broad Institute Genomics Platform"/>
            <consortium name="The Broad Institute Genome Sequencing Center for Infectious Disease"/>
            <person name="Wu L."/>
            <person name="Ma J."/>
        </authorList>
    </citation>
    <scope>NUCLEOTIDE SEQUENCE [LARGE SCALE GENOMIC DNA]</scope>
    <source>
        <strain evidence="5">JCM 16898</strain>
    </source>
</reference>
<dbReference type="PANTHER" id="PTHR46696">
    <property type="entry name" value="P450, PUTATIVE (EUROFUNG)-RELATED"/>
    <property type="match status" value="1"/>
</dbReference>
<keyword evidence="2" id="KW-0408">Iron</keyword>
<dbReference type="PANTHER" id="PTHR46696:SF1">
    <property type="entry name" value="CYTOCHROME P450 YJIB-RELATED"/>
    <property type="match status" value="1"/>
</dbReference>
<dbReference type="EMBL" id="BAAAZN010000001">
    <property type="protein sequence ID" value="GAA3522642.1"/>
    <property type="molecule type" value="Genomic_DNA"/>
</dbReference>
<feature type="compositionally biased region" description="Low complexity" evidence="3">
    <location>
        <begin position="1"/>
        <end position="13"/>
    </location>
</feature>
<dbReference type="CDD" id="cd20625">
    <property type="entry name" value="CYP164-like"/>
    <property type="match status" value="1"/>
</dbReference>
<evidence type="ECO:0000313" key="4">
    <source>
        <dbReference type="EMBL" id="GAA3522642.1"/>
    </source>
</evidence>
<comment type="caution">
    <text evidence="4">The sequence shown here is derived from an EMBL/GenBank/DDBJ whole genome shotgun (WGS) entry which is preliminary data.</text>
</comment>
<dbReference type="InterPro" id="IPR002397">
    <property type="entry name" value="Cyt_P450_B"/>
</dbReference>
<dbReference type="PRINTS" id="PR00359">
    <property type="entry name" value="BP450"/>
</dbReference>
<dbReference type="InterPro" id="IPR001128">
    <property type="entry name" value="Cyt_P450"/>
</dbReference>
<evidence type="ECO:0000313" key="5">
    <source>
        <dbReference type="Proteomes" id="UP001500689"/>
    </source>
</evidence>
<evidence type="ECO:0000256" key="1">
    <source>
        <dbReference type="ARBA" id="ARBA00010617"/>
    </source>
</evidence>
<keyword evidence="2" id="KW-0479">Metal-binding</keyword>
<protein>
    <submittedName>
        <fullName evidence="4">Cytochrome P450</fullName>
    </submittedName>
</protein>
<accession>A0ABP6UU83</accession>